<dbReference type="Gene3D" id="1.10.4100.10">
    <property type="entry name" value="2-methylcitrate dehydratase PrpD"/>
    <property type="match status" value="1"/>
</dbReference>
<dbReference type="PANTHER" id="PTHR16943">
    <property type="entry name" value="2-METHYLCITRATE DEHYDRATASE-RELATED"/>
    <property type="match status" value="1"/>
</dbReference>
<evidence type="ECO:0000313" key="5">
    <source>
        <dbReference type="Proteomes" id="UP000554520"/>
    </source>
</evidence>
<dbReference type="Gene3D" id="3.30.1330.120">
    <property type="entry name" value="2-methylcitrate dehydratase PrpD"/>
    <property type="match status" value="1"/>
</dbReference>
<proteinExistence type="inferred from homology"/>
<dbReference type="Pfam" id="PF03972">
    <property type="entry name" value="MmgE_PrpD_N"/>
    <property type="match status" value="1"/>
</dbReference>
<dbReference type="InterPro" id="IPR045337">
    <property type="entry name" value="MmgE_PrpD_C"/>
</dbReference>
<evidence type="ECO:0000259" key="3">
    <source>
        <dbReference type="Pfam" id="PF19305"/>
    </source>
</evidence>
<dbReference type="InterPro" id="IPR005656">
    <property type="entry name" value="MmgE_PrpD"/>
</dbReference>
<protein>
    <submittedName>
        <fullName evidence="4">2-methylcitrate dehydratase PrpD</fullName>
    </submittedName>
</protein>
<dbReference type="InterPro" id="IPR042188">
    <property type="entry name" value="MmgE/PrpD_sf_2"/>
</dbReference>
<dbReference type="AlphaFoldDB" id="A0A839UB70"/>
<dbReference type="InterPro" id="IPR042183">
    <property type="entry name" value="MmgE/PrpD_sf_1"/>
</dbReference>
<evidence type="ECO:0000256" key="1">
    <source>
        <dbReference type="ARBA" id="ARBA00006174"/>
    </source>
</evidence>
<dbReference type="SUPFAM" id="SSF103378">
    <property type="entry name" value="2-methylcitrate dehydratase PrpD"/>
    <property type="match status" value="1"/>
</dbReference>
<dbReference type="InterPro" id="IPR036148">
    <property type="entry name" value="MmgE/PrpD_sf"/>
</dbReference>
<evidence type="ECO:0000259" key="2">
    <source>
        <dbReference type="Pfam" id="PF03972"/>
    </source>
</evidence>
<sequence length="481" mass="52102">MNLSSDITAQAIRFIERTTYEDLPEEALVVGRRCMVDTVGLYLAGSREASVRILIEDALAQGGREDAPLPGNGSARVPASLAARVWGTAGHAHDWDDTQVSHDPAHIYGLLTHPSVPPLTAALIIASEKRNVDGRDLMLAFQLGFEVECKIAEWMKPRHYRRGHHTSGTVGTFGAAVAAAKLLGLTGDKLAHALGLAASFAAGIRVNFGTMTKPLHVGRACENGVTAARLAAAGFEADPAALDGPWGFFSVMGEGFDEDKTVAGFAAPLTIIEPGVSIKPYPSGILTHQSMDAMLKLVLDHDLKPQEVERIRFFAGKNIIEPIRYPIAQNHLQAKFSMPALLAMIVLCRRASHHEFEDAFVAGNAMQDLQARTDVINDLKIDALGYDKIRSRIEVITKDGRTLIQWADERYRGGPSNPISDTGLDDKFRMCAEGVIDGGSQSEVLALVRSIDKGADVKRLIGLISGERERVTDDLKRGKPF</sequence>
<feature type="domain" description="MmgE/PrpD C-terminal" evidence="3">
    <location>
        <begin position="281"/>
        <end position="451"/>
    </location>
</feature>
<accession>A0A839UB70</accession>
<name>A0A839UB70_9HYPH</name>
<evidence type="ECO:0000313" key="4">
    <source>
        <dbReference type="EMBL" id="MBB3145931.1"/>
    </source>
</evidence>
<dbReference type="RefSeq" id="WP_112528912.1">
    <property type="nucleotide sequence ID" value="NZ_JACHXN010000006.1"/>
</dbReference>
<keyword evidence="5" id="KW-1185">Reference proteome</keyword>
<feature type="domain" description="MmgE/PrpD N-terminal" evidence="2">
    <location>
        <begin position="13"/>
        <end position="257"/>
    </location>
</feature>
<dbReference type="Pfam" id="PF19305">
    <property type="entry name" value="MmgE_PrpD_C"/>
    <property type="match status" value="1"/>
</dbReference>
<gene>
    <name evidence="4" type="ORF">FHS21_002345</name>
</gene>
<dbReference type="GO" id="GO:0016829">
    <property type="term" value="F:lyase activity"/>
    <property type="evidence" value="ECO:0007669"/>
    <property type="project" value="InterPro"/>
</dbReference>
<dbReference type="InterPro" id="IPR045336">
    <property type="entry name" value="MmgE_PrpD_N"/>
</dbReference>
<dbReference type="PANTHER" id="PTHR16943:SF8">
    <property type="entry name" value="2-METHYLCITRATE DEHYDRATASE"/>
    <property type="match status" value="1"/>
</dbReference>
<comment type="similarity">
    <text evidence="1">Belongs to the PrpD family.</text>
</comment>
<comment type="caution">
    <text evidence="4">The sequence shown here is derived from an EMBL/GenBank/DDBJ whole genome shotgun (WGS) entry which is preliminary data.</text>
</comment>
<organism evidence="4 5">
    <name type="scientific">Phyllobacterium trifolii</name>
    <dbReference type="NCBI Taxonomy" id="300193"/>
    <lineage>
        <taxon>Bacteria</taxon>
        <taxon>Pseudomonadati</taxon>
        <taxon>Pseudomonadota</taxon>
        <taxon>Alphaproteobacteria</taxon>
        <taxon>Hyphomicrobiales</taxon>
        <taxon>Phyllobacteriaceae</taxon>
        <taxon>Phyllobacterium</taxon>
    </lineage>
</organism>
<reference evidence="4 5" key="1">
    <citation type="submission" date="2020-08" db="EMBL/GenBank/DDBJ databases">
        <title>Genomic Encyclopedia of Type Strains, Phase III (KMG-III): the genomes of soil and plant-associated and newly described type strains.</title>
        <authorList>
            <person name="Whitman W."/>
        </authorList>
    </citation>
    <scope>NUCLEOTIDE SEQUENCE [LARGE SCALE GENOMIC DNA]</scope>
    <source>
        <strain evidence="4 5">CECT 7015</strain>
    </source>
</reference>
<dbReference type="Proteomes" id="UP000554520">
    <property type="component" value="Unassembled WGS sequence"/>
</dbReference>
<dbReference type="EMBL" id="JACHXN010000006">
    <property type="protein sequence ID" value="MBB3145931.1"/>
    <property type="molecule type" value="Genomic_DNA"/>
</dbReference>